<name>A0ABR0K572_9EURO</name>
<keyword evidence="3" id="KW-1185">Reference proteome</keyword>
<protein>
    <submittedName>
        <fullName evidence="2">Uncharacterized protein</fullName>
    </submittedName>
</protein>
<evidence type="ECO:0000313" key="3">
    <source>
        <dbReference type="Proteomes" id="UP001345013"/>
    </source>
</evidence>
<dbReference type="EMBL" id="JAVRRG010000093">
    <property type="protein sequence ID" value="KAK5087294.1"/>
    <property type="molecule type" value="Genomic_DNA"/>
</dbReference>
<feature type="region of interest" description="Disordered" evidence="1">
    <location>
        <begin position="1"/>
        <end position="29"/>
    </location>
</feature>
<dbReference type="Proteomes" id="UP001345013">
    <property type="component" value="Unassembled WGS sequence"/>
</dbReference>
<organism evidence="2 3">
    <name type="scientific">Lithohypha guttulata</name>
    <dbReference type="NCBI Taxonomy" id="1690604"/>
    <lineage>
        <taxon>Eukaryota</taxon>
        <taxon>Fungi</taxon>
        <taxon>Dikarya</taxon>
        <taxon>Ascomycota</taxon>
        <taxon>Pezizomycotina</taxon>
        <taxon>Eurotiomycetes</taxon>
        <taxon>Chaetothyriomycetidae</taxon>
        <taxon>Chaetothyriales</taxon>
        <taxon>Trichomeriaceae</taxon>
        <taxon>Lithohypha</taxon>
    </lineage>
</organism>
<accession>A0ABR0K572</accession>
<gene>
    <name evidence="2" type="ORF">LTR24_006821</name>
</gene>
<feature type="compositionally biased region" description="Basic and acidic residues" evidence="1">
    <location>
        <begin position="8"/>
        <end position="20"/>
    </location>
</feature>
<comment type="caution">
    <text evidence="2">The sequence shown here is derived from an EMBL/GenBank/DDBJ whole genome shotgun (WGS) entry which is preliminary data.</text>
</comment>
<sequence length="181" mass="21048">MAPKRKFAQKEKVYKKEERPTCTPSEQEILDRLPSPGELTRKVISMSHNLPTYLVYVVLHASFRKPPQVIIRKSYESQFEALNAFSREYLSWLSGDDKTGLFQRNHTDQQLTSSYLSNIMEVTKKKDAAPEENPLGSQFTYGGRGKVEYTLGQRDDVNFEDDSHWKRKCVIVCEEITYEKM</sequence>
<evidence type="ECO:0000256" key="1">
    <source>
        <dbReference type="SAM" id="MobiDB-lite"/>
    </source>
</evidence>
<proteinExistence type="predicted"/>
<reference evidence="2 3" key="1">
    <citation type="submission" date="2023-08" db="EMBL/GenBank/DDBJ databases">
        <title>Black Yeasts Isolated from many extreme environments.</title>
        <authorList>
            <person name="Coleine C."/>
            <person name="Stajich J.E."/>
            <person name="Selbmann L."/>
        </authorList>
    </citation>
    <scope>NUCLEOTIDE SEQUENCE [LARGE SCALE GENOMIC DNA]</scope>
    <source>
        <strain evidence="2 3">CCFEE 5885</strain>
    </source>
</reference>
<evidence type="ECO:0000313" key="2">
    <source>
        <dbReference type="EMBL" id="KAK5087294.1"/>
    </source>
</evidence>